<feature type="region of interest" description="Disordered" evidence="2">
    <location>
        <begin position="702"/>
        <end position="733"/>
    </location>
</feature>
<feature type="region of interest" description="Disordered" evidence="2">
    <location>
        <begin position="813"/>
        <end position="885"/>
    </location>
</feature>
<evidence type="ECO:0000259" key="4">
    <source>
        <dbReference type="SMART" id="SM01088"/>
    </source>
</evidence>
<proteinExistence type="predicted"/>
<keyword evidence="3" id="KW-0472">Membrane</keyword>
<dbReference type="PANTHER" id="PTHR24637">
    <property type="entry name" value="COLLAGEN"/>
    <property type="match status" value="1"/>
</dbReference>
<evidence type="ECO:0000256" key="1">
    <source>
        <dbReference type="ARBA" id="ARBA00022737"/>
    </source>
</evidence>
<feature type="domain" description="Nematode cuticle collagen N-terminal" evidence="4">
    <location>
        <begin position="582"/>
        <end position="634"/>
    </location>
</feature>
<dbReference type="Pfam" id="PF01484">
    <property type="entry name" value="Col_cuticle_N"/>
    <property type="match status" value="1"/>
</dbReference>
<reference evidence="6" key="1">
    <citation type="submission" date="2024-02" db="UniProtKB">
        <authorList>
            <consortium name="WormBaseParasite"/>
        </authorList>
    </citation>
    <scope>IDENTIFICATION</scope>
</reference>
<keyword evidence="5" id="KW-1185">Reference proteome</keyword>
<feature type="compositionally biased region" description="Pro residues" evidence="2">
    <location>
        <begin position="234"/>
        <end position="246"/>
    </location>
</feature>
<feature type="domain" description="Nematode cuticle collagen N-terminal" evidence="4">
    <location>
        <begin position="9"/>
        <end position="61"/>
    </location>
</feature>
<organism evidence="5 6">
    <name type="scientific">Strongyloides stercoralis</name>
    <name type="common">Threadworm</name>
    <dbReference type="NCBI Taxonomy" id="6248"/>
    <lineage>
        <taxon>Eukaryota</taxon>
        <taxon>Metazoa</taxon>
        <taxon>Ecdysozoa</taxon>
        <taxon>Nematoda</taxon>
        <taxon>Chromadorea</taxon>
        <taxon>Rhabditida</taxon>
        <taxon>Tylenchina</taxon>
        <taxon>Panagrolaimomorpha</taxon>
        <taxon>Strongyloidoidea</taxon>
        <taxon>Strongyloididae</taxon>
        <taxon>Strongyloides</taxon>
    </lineage>
</organism>
<evidence type="ECO:0000313" key="6">
    <source>
        <dbReference type="WBParaSite" id="TCONS_00004506.p1"/>
    </source>
</evidence>
<keyword evidence="1" id="KW-0677">Repeat</keyword>
<sequence length="885" mass="95760">FQKYKMSSKIVILLTLFSICSLAYISSTYWSIMNEVDVLWKEFDTNINLWKGDTIEIWSQLNNIKQSKNLQNNLIRRRRQVYTNYDKTIQQKVAPKYVDVNVPYYNSYAGYEQYNIHYPINDRNAYMPPVVNEEHEESPIEEPECVCSTVNNCPKGEPGIRGVPGEDGPEGPDGIPGFPGVDAQNTRTEVQQYNKCFVCPPGLPGPQGPPGRTGHRGMRGPMGSSSLPGRNSPPGRPGEPGPPGPFGLPGLQGTPGVSGEDGTAAVGLKGVKGETGQPGPQGEEGDIGDEGNPGLTGALGPRGPIGEPGKPGKNGDEGSIGTEGLSGIDGGYCPCPKRNNYKRLRFNPYPGYDFNLIIIIFICIFFCFIIRHFNDFYTGKTITLVEEGTWIGRFKHKKTEGESLKMIEKDFDEMYRYMKLANKKNFPNQSSSSGSDTLIAKVITDEDNSKNGIPIVVEERSSNSPRLIGVVKAITDRQNPTMSRELIAMIDDEAKSAARYLKTLNNLRQSVILSSTPGGKEKKKRMTEDYLTDDYGFPLIKSWTEYSGGNRFKRGLPAYYDIDFDLDYSCTNLKISILHMTVATFLATCVSGVTFLVLFTSLINVYNEVNNLWNELDDKILTFRKNTNEVWKDMVEISGNKIKRQAGYEYPKAPLLTTLSPRINGNGHFIAPPAIPTEIGAPGRGGCLCNPNNKCPRGPPGCKGEPGKKGEPGIPGEPGVPGKDAPDDLQSRQSELQGCFHCPMGPVGAPGKHGLVGPRGPAGSPGMDGIRGRDGYPGVPGDIGPMGPEGHEGKTGMTGDKGLDKYQLIGHKGPKGHIGKPGPRGPQGPPGKAASPGPIGNKGTRGFKGEPGPQGLQGNVGVEGRQGKPGKDGGYCSCPEKNVKH</sequence>
<keyword evidence="3" id="KW-1133">Transmembrane helix</keyword>
<feature type="region of interest" description="Disordered" evidence="2">
    <location>
        <begin position="158"/>
        <end position="181"/>
    </location>
</feature>
<dbReference type="Proteomes" id="UP000035681">
    <property type="component" value="Unplaced"/>
</dbReference>
<name>A0AAF5D215_STRER</name>
<dbReference type="InterPro" id="IPR008160">
    <property type="entry name" value="Collagen"/>
</dbReference>
<feature type="region of interest" description="Disordered" evidence="2">
    <location>
        <begin position="750"/>
        <end position="769"/>
    </location>
</feature>
<evidence type="ECO:0000256" key="3">
    <source>
        <dbReference type="SAM" id="Phobius"/>
    </source>
</evidence>
<protein>
    <submittedName>
        <fullName evidence="6">Nematode cuticle collagen N-terminal domain-containing protein</fullName>
    </submittedName>
</protein>
<dbReference type="Gene3D" id="1.20.5.320">
    <property type="entry name" value="6-Phosphogluconate Dehydrogenase, domain 3"/>
    <property type="match status" value="1"/>
</dbReference>
<feature type="transmembrane region" description="Helical" evidence="3">
    <location>
        <begin position="582"/>
        <end position="606"/>
    </location>
</feature>
<feature type="compositionally biased region" description="Low complexity" evidence="2">
    <location>
        <begin position="223"/>
        <end position="233"/>
    </location>
</feature>
<dbReference type="GO" id="GO:0042302">
    <property type="term" value="F:structural constituent of cuticle"/>
    <property type="evidence" value="ECO:0007669"/>
    <property type="project" value="InterPro"/>
</dbReference>
<dbReference type="WBParaSite" id="TCONS_00004506.p1">
    <property type="protein sequence ID" value="TCONS_00004506.p1"/>
    <property type="gene ID" value="XLOC_002059"/>
</dbReference>
<dbReference type="Pfam" id="PF01391">
    <property type="entry name" value="Collagen"/>
    <property type="match status" value="2"/>
</dbReference>
<dbReference type="InterPro" id="IPR002486">
    <property type="entry name" value="Col_cuticle_N"/>
</dbReference>
<evidence type="ECO:0000313" key="5">
    <source>
        <dbReference type="Proteomes" id="UP000035681"/>
    </source>
</evidence>
<keyword evidence="3" id="KW-0812">Transmembrane</keyword>
<feature type="region of interest" description="Disordered" evidence="2">
    <location>
        <begin position="200"/>
        <end position="323"/>
    </location>
</feature>
<dbReference type="PANTHER" id="PTHR24637:SF421">
    <property type="entry name" value="CUTICLE COLLAGEN DPY-2"/>
    <property type="match status" value="1"/>
</dbReference>
<feature type="transmembrane region" description="Helical" evidence="3">
    <location>
        <begin position="352"/>
        <end position="370"/>
    </location>
</feature>
<accession>A0AAF5D215</accession>
<evidence type="ECO:0000256" key="2">
    <source>
        <dbReference type="SAM" id="MobiDB-lite"/>
    </source>
</evidence>
<dbReference type="AlphaFoldDB" id="A0AAF5D215"/>
<dbReference type="SMART" id="SM01088">
    <property type="entry name" value="Col_cuticle_N"/>
    <property type="match status" value="2"/>
</dbReference>